<evidence type="ECO:0008006" key="4">
    <source>
        <dbReference type="Google" id="ProtNLM"/>
    </source>
</evidence>
<dbReference type="STRING" id="33903.AQJ43_11430"/>
<dbReference type="RefSeq" id="WP_037650287.1">
    <property type="nucleotide sequence ID" value="NZ_BAABTN010000077.1"/>
</dbReference>
<dbReference type="InterPro" id="IPR007251">
    <property type="entry name" value="Iron_permease_Fet4"/>
</dbReference>
<sequence length="122" mass="13699">MTVPHPAERSRHGRGWFEKLAEAASNLTSSPVFYCFCLLLVFAFIVAHAVGLELTWQLLIGDIMTAVNLLLLALLKNSERRAEHAIQHKLDSIAAALLEQREGHSRQAHEELRKAIGIEDEF</sequence>
<reference evidence="2 3" key="1">
    <citation type="submission" date="2019-04" db="EMBL/GenBank/DDBJ databases">
        <title>Draft genome sequences of Streptomyces avermitilis ATCC 31267.</title>
        <authorList>
            <person name="Komaki H."/>
            <person name="Tamura T."/>
            <person name="Hosoyama A."/>
        </authorList>
    </citation>
    <scope>NUCLEOTIDE SEQUENCE [LARGE SCALE GENOMIC DNA]</scope>
    <source>
        <strain evidence="2 3">ATCC 31267</strain>
    </source>
</reference>
<dbReference type="GO" id="GO:0055085">
    <property type="term" value="P:transmembrane transport"/>
    <property type="evidence" value="ECO:0007669"/>
    <property type="project" value="InterPro"/>
</dbReference>
<accession>A0A4D4N5G2</accession>
<evidence type="ECO:0000313" key="2">
    <source>
        <dbReference type="EMBL" id="GDY79244.1"/>
    </source>
</evidence>
<dbReference type="GeneID" id="41538125"/>
<organism evidence="2 3">
    <name type="scientific">Streptomyces avermitilis</name>
    <dbReference type="NCBI Taxonomy" id="33903"/>
    <lineage>
        <taxon>Bacteria</taxon>
        <taxon>Bacillati</taxon>
        <taxon>Actinomycetota</taxon>
        <taxon>Actinomycetes</taxon>
        <taxon>Kitasatosporales</taxon>
        <taxon>Streptomycetaceae</taxon>
        <taxon>Streptomyces</taxon>
    </lineage>
</organism>
<proteinExistence type="predicted"/>
<dbReference type="EMBL" id="BJHY01000001">
    <property type="protein sequence ID" value="GDY79244.1"/>
    <property type="molecule type" value="Genomic_DNA"/>
</dbReference>
<gene>
    <name evidence="2" type="ORF">SAV31267_087290</name>
</gene>
<evidence type="ECO:0000313" key="3">
    <source>
        <dbReference type="Proteomes" id="UP000299211"/>
    </source>
</evidence>
<evidence type="ECO:0000256" key="1">
    <source>
        <dbReference type="SAM" id="Phobius"/>
    </source>
</evidence>
<keyword evidence="1" id="KW-0472">Membrane</keyword>
<feature type="transmembrane region" description="Helical" evidence="1">
    <location>
        <begin position="56"/>
        <end position="75"/>
    </location>
</feature>
<dbReference type="AlphaFoldDB" id="A0A4D4N5G2"/>
<protein>
    <recommendedName>
        <fullName evidence="4">Low affinity iron permease</fullName>
    </recommendedName>
</protein>
<name>A0A4D4N5G2_STRAX</name>
<keyword evidence="1" id="KW-1133">Transmembrane helix</keyword>
<comment type="caution">
    <text evidence="2">The sequence shown here is derived from an EMBL/GenBank/DDBJ whole genome shotgun (WGS) entry which is preliminary data.</text>
</comment>
<keyword evidence="1" id="KW-0812">Transmembrane</keyword>
<feature type="transmembrane region" description="Helical" evidence="1">
    <location>
        <begin position="32"/>
        <end position="50"/>
    </location>
</feature>
<dbReference type="Proteomes" id="UP000299211">
    <property type="component" value="Unassembled WGS sequence"/>
</dbReference>
<dbReference type="Pfam" id="PF04120">
    <property type="entry name" value="Iron_permease"/>
    <property type="match status" value="1"/>
</dbReference>